<accession>A0ABT5ZAZ5</accession>
<sequence>MLVHIEKLAGIPQLPHPVRVQTPYGSGVVRWRGDPGDPEGWYHVEWTVDEDIVWGGNTQWAATAGSAIGQEDSRVVLRGRLTFVDTGGVLKLGESQILFDVAEPPPGDVDGTWVEIRCDGQKVTLWPYRI</sequence>
<comment type="caution">
    <text evidence="1">The sequence shown here is derived from an EMBL/GenBank/DDBJ whole genome shotgun (WGS) entry which is preliminary data.</text>
</comment>
<reference evidence="1 2" key="1">
    <citation type="submission" date="2023-03" db="EMBL/GenBank/DDBJ databases">
        <title>Draft genome sequence of type strain Streptomyces ferralitis JCM 14344.</title>
        <authorList>
            <person name="Klaysubun C."/>
            <person name="Duangmal K."/>
        </authorList>
    </citation>
    <scope>NUCLEOTIDE SEQUENCE [LARGE SCALE GENOMIC DNA]</scope>
    <source>
        <strain evidence="1 2">JCM 14344</strain>
    </source>
</reference>
<dbReference type="Proteomes" id="UP001220022">
    <property type="component" value="Unassembled WGS sequence"/>
</dbReference>
<gene>
    <name evidence="1" type="ORF">P2L57_32230</name>
</gene>
<name>A0ABT5ZAZ5_9ACTN</name>
<dbReference type="RefSeq" id="WP_275820610.1">
    <property type="nucleotide sequence ID" value="NZ_BAAANM010000036.1"/>
</dbReference>
<organism evidence="1 2">
    <name type="scientific">Streptantibioticus ferralitis</name>
    <dbReference type="NCBI Taxonomy" id="236510"/>
    <lineage>
        <taxon>Bacteria</taxon>
        <taxon>Bacillati</taxon>
        <taxon>Actinomycetota</taxon>
        <taxon>Actinomycetes</taxon>
        <taxon>Kitasatosporales</taxon>
        <taxon>Streptomycetaceae</taxon>
        <taxon>Streptantibioticus</taxon>
    </lineage>
</organism>
<proteinExistence type="predicted"/>
<protein>
    <submittedName>
        <fullName evidence="1">Uncharacterized protein</fullName>
    </submittedName>
</protein>
<dbReference type="EMBL" id="JARHTQ010000031">
    <property type="protein sequence ID" value="MDF2260220.1"/>
    <property type="molecule type" value="Genomic_DNA"/>
</dbReference>
<keyword evidence="2" id="KW-1185">Reference proteome</keyword>
<evidence type="ECO:0000313" key="1">
    <source>
        <dbReference type="EMBL" id="MDF2260220.1"/>
    </source>
</evidence>
<evidence type="ECO:0000313" key="2">
    <source>
        <dbReference type="Proteomes" id="UP001220022"/>
    </source>
</evidence>